<evidence type="ECO:0000256" key="8">
    <source>
        <dbReference type="ARBA" id="ARBA00023242"/>
    </source>
</evidence>
<feature type="region of interest" description="Disordered" evidence="10">
    <location>
        <begin position="386"/>
        <end position="426"/>
    </location>
</feature>
<dbReference type="PROSITE" id="PS50982">
    <property type="entry name" value="MBD"/>
    <property type="match status" value="1"/>
</dbReference>
<dbReference type="InterPro" id="IPR002857">
    <property type="entry name" value="Znf_CXXC"/>
</dbReference>
<keyword evidence="8" id="KW-0539">Nucleus</keyword>
<evidence type="ECO:0000256" key="10">
    <source>
        <dbReference type="SAM" id="MobiDB-lite"/>
    </source>
</evidence>
<dbReference type="SMART" id="SM00391">
    <property type="entry name" value="MBD"/>
    <property type="match status" value="1"/>
</dbReference>
<feature type="domain" description="MBD" evidence="11">
    <location>
        <begin position="125"/>
        <end position="193"/>
    </location>
</feature>
<evidence type="ECO:0000259" key="12">
    <source>
        <dbReference type="PROSITE" id="PS51058"/>
    </source>
</evidence>
<dbReference type="CDD" id="cd01396">
    <property type="entry name" value="MeCP2_MBD"/>
    <property type="match status" value="1"/>
</dbReference>
<dbReference type="GO" id="GO:0005654">
    <property type="term" value="C:nucleoplasm"/>
    <property type="evidence" value="ECO:0007669"/>
    <property type="project" value="UniProtKB-ARBA"/>
</dbReference>
<comment type="subcellular location">
    <subcellularLocation>
        <location evidence="1">Nucleus</location>
    </subcellularLocation>
</comment>
<feature type="domain" description="CXXC-type" evidence="12">
    <location>
        <begin position="327"/>
        <end position="374"/>
    </location>
</feature>
<evidence type="ECO:0000256" key="1">
    <source>
        <dbReference type="ARBA" id="ARBA00004123"/>
    </source>
</evidence>
<feature type="compositionally biased region" description="Basic and acidic residues" evidence="10">
    <location>
        <begin position="108"/>
        <end position="127"/>
    </location>
</feature>
<dbReference type="Proteomes" id="UP000261620">
    <property type="component" value="Unplaced"/>
</dbReference>
<evidence type="ECO:0000256" key="7">
    <source>
        <dbReference type="ARBA" id="ARBA00023163"/>
    </source>
</evidence>
<dbReference type="SUPFAM" id="SSF54171">
    <property type="entry name" value="DNA-binding domain"/>
    <property type="match status" value="1"/>
</dbReference>
<dbReference type="AlphaFoldDB" id="A0A3Q3X068"/>
<dbReference type="Ensembl" id="ENSMMOT00000015458.1">
    <property type="protein sequence ID" value="ENSMMOP00000015209.1"/>
    <property type="gene ID" value="ENSMMOG00000011607.1"/>
</dbReference>
<dbReference type="GO" id="GO:0006346">
    <property type="term" value="P:DNA methylation-dependent constitutive heterochromatin formation"/>
    <property type="evidence" value="ECO:0007669"/>
    <property type="project" value="TreeGrafter"/>
</dbReference>
<keyword evidence="4" id="KW-0862">Zinc</keyword>
<keyword evidence="3 9" id="KW-0863">Zinc-finger</keyword>
<protein>
    <submittedName>
        <fullName evidence="13">Uncharacterized protein</fullName>
    </submittedName>
</protein>
<keyword evidence="7" id="KW-0804">Transcription</keyword>
<dbReference type="InterPro" id="IPR001739">
    <property type="entry name" value="Methyl_CpG_DNA-bd"/>
</dbReference>
<evidence type="ECO:0000256" key="3">
    <source>
        <dbReference type="ARBA" id="ARBA00022771"/>
    </source>
</evidence>
<dbReference type="InterPro" id="IPR016177">
    <property type="entry name" value="DNA-bd_dom_sf"/>
</dbReference>
<dbReference type="Pfam" id="PF02008">
    <property type="entry name" value="zf-CXXC"/>
    <property type="match status" value="2"/>
</dbReference>
<dbReference type="GO" id="GO:0000122">
    <property type="term" value="P:negative regulation of transcription by RNA polymerase II"/>
    <property type="evidence" value="ECO:0007669"/>
    <property type="project" value="TreeGrafter"/>
</dbReference>
<keyword evidence="2" id="KW-0479">Metal-binding</keyword>
<dbReference type="PANTHER" id="PTHR12396:SF57">
    <property type="entry name" value="METHYL-CPG-BINDING DOMAIN PROTEIN 1"/>
    <property type="match status" value="1"/>
</dbReference>
<keyword evidence="6" id="KW-0238">DNA-binding</keyword>
<dbReference type="Gene3D" id="3.30.890.10">
    <property type="entry name" value="Methyl-cpg-binding Protein 2, Chain A"/>
    <property type="match status" value="1"/>
</dbReference>
<feature type="compositionally biased region" description="Acidic residues" evidence="10">
    <location>
        <begin position="84"/>
        <end position="93"/>
    </location>
</feature>
<name>A0A3Q3X068_MOLML</name>
<evidence type="ECO:0000256" key="6">
    <source>
        <dbReference type="ARBA" id="ARBA00023125"/>
    </source>
</evidence>
<evidence type="ECO:0000256" key="9">
    <source>
        <dbReference type="PROSITE-ProRule" id="PRU00509"/>
    </source>
</evidence>
<dbReference type="Pfam" id="PF01429">
    <property type="entry name" value="MBD"/>
    <property type="match status" value="1"/>
</dbReference>
<keyword evidence="14" id="KW-1185">Reference proteome</keyword>
<dbReference type="PANTHER" id="PTHR12396">
    <property type="entry name" value="METHYL-CPG BINDING PROTEIN, MBD"/>
    <property type="match status" value="1"/>
</dbReference>
<dbReference type="GO" id="GO:0008270">
    <property type="term" value="F:zinc ion binding"/>
    <property type="evidence" value="ECO:0007669"/>
    <property type="project" value="UniProtKB-KW"/>
</dbReference>
<evidence type="ECO:0000313" key="13">
    <source>
        <dbReference type="Ensembl" id="ENSMMOP00000015209.1"/>
    </source>
</evidence>
<organism evidence="13 14">
    <name type="scientific">Mola mola</name>
    <name type="common">Ocean sunfish</name>
    <name type="synonym">Tetraodon mola</name>
    <dbReference type="NCBI Taxonomy" id="94237"/>
    <lineage>
        <taxon>Eukaryota</taxon>
        <taxon>Metazoa</taxon>
        <taxon>Chordata</taxon>
        <taxon>Craniata</taxon>
        <taxon>Vertebrata</taxon>
        <taxon>Euteleostomi</taxon>
        <taxon>Actinopterygii</taxon>
        <taxon>Neopterygii</taxon>
        <taxon>Teleostei</taxon>
        <taxon>Neoteleostei</taxon>
        <taxon>Acanthomorphata</taxon>
        <taxon>Eupercaria</taxon>
        <taxon>Tetraodontiformes</taxon>
        <taxon>Molidae</taxon>
        <taxon>Mola</taxon>
    </lineage>
</organism>
<reference evidence="13" key="2">
    <citation type="submission" date="2025-09" db="UniProtKB">
        <authorList>
            <consortium name="Ensembl"/>
        </authorList>
    </citation>
    <scope>IDENTIFICATION</scope>
</reference>
<accession>A0A3Q3X068</accession>
<sequence>MNEEPLESPLPAREPLEEELEKSTEKKSTEEERTSEAAPTKELLEPSELDQTENPSSDPVQETAGDGREEAKAMVGEPPVDWFEPLEEDDDVDSINRNDPEEESVAGESERSESMAGSEKARSHPDEGWVDWPVLGEGWKRKEVVRRSGSSIGQKDVYYMGPQGDRVRSRVELVSVLEGILDLATFDYKTGKFYDGEPQPVRVRNRAKVLTSFRCTSAGRRCQLHYGAPVKRGVSPIFCVFCWSYLEEIDESVIMCSKNTSIHIHEYTNLTVCACFCHPQWIPCGQCVGCHNTVNCGQCANCKHGLQSPESRKRICRKRKCICPIRKKRKRRSCGECNACLCRKDCGTCDFCVDKPKFGGSNKKRQKCRLRQCQRQAMRHLLPYQRGQSDFGQDGTMLPGRPRPHYTYSRKSTLKRSKGSGLDFTDNEDDDSNLKAVSYQGIPHGKCCLSENLYIMDTVVCIYFLLCRSLQITQIFSLADNQAGSGTDSENQLMKLLHSLRSSVLPILWYAIMVDGPQLQLIQCSKQSIMTDTMVLIDPGFYYKVTVQKQPLLPTHSLYDKYPGRLTTVTEVVNLLLGLEKYVVCQGLPPREHLFHKEPLILERASTCDFLVKRKLSMCTSCRALRGF</sequence>
<dbReference type="OMA" id="THGRPRY"/>
<evidence type="ECO:0000256" key="2">
    <source>
        <dbReference type="ARBA" id="ARBA00022723"/>
    </source>
</evidence>
<feature type="region of interest" description="Disordered" evidence="10">
    <location>
        <begin position="1"/>
        <end position="129"/>
    </location>
</feature>
<dbReference type="PROSITE" id="PS51058">
    <property type="entry name" value="ZF_CXXC"/>
    <property type="match status" value="2"/>
</dbReference>
<evidence type="ECO:0000256" key="5">
    <source>
        <dbReference type="ARBA" id="ARBA00023015"/>
    </source>
</evidence>
<proteinExistence type="predicted"/>
<keyword evidence="5" id="KW-0805">Transcription regulation</keyword>
<feature type="domain" description="CXXC-type" evidence="12">
    <location>
        <begin position="276"/>
        <end position="322"/>
    </location>
</feature>
<evidence type="ECO:0000256" key="4">
    <source>
        <dbReference type="ARBA" id="ARBA00022833"/>
    </source>
</evidence>
<dbReference type="STRING" id="94237.ENSMMOP00000015209"/>
<reference evidence="13" key="1">
    <citation type="submission" date="2025-08" db="UniProtKB">
        <authorList>
            <consortium name="Ensembl"/>
        </authorList>
    </citation>
    <scope>IDENTIFICATION</scope>
</reference>
<evidence type="ECO:0000313" key="14">
    <source>
        <dbReference type="Proteomes" id="UP000261620"/>
    </source>
</evidence>
<dbReference type="GO" id="GO:0008327">
    <property type="term" value="F:methyl-CpG binding"/>
    <property type="evidence" value="ECO:0007669"/>
    <property type="project" value="TreeGrafter"/>
</dbReference>
<feature type="compositionally biased region" description="Basic and acidic residues" evidence="10">
    <location>
        <begin position="21"/>
        <end position="35"/>
    </location>
</feature>
<evidence type="ECO:0000259" key="11">
    <source>
        <dbReference type="PROSITE" id="PS50982"/>
    </source>
</evidence>